<dbReference type="Pfam" id="PF06605">
    <property type="entry name" value="Prophage_tail"/>
    <property type="match status" value="1"/>
</dbReference>
<organism evidence="3 4">
    <name type="scientific">Staphylococcus rostri</name>
    <dbReference type="NCBI Taxonomy" id="522262"/>
    <lineage>
        <taxon>Bacteria</taxon>
        <taxon>Bacillati</taxon>
        <taxon>Bacillota</taxon>
        <taxon>Bacilli</taxon>
        <taxon>Bacillales</taxon>
        <taxon>Staphylococcaceae</taxon>
        <taxon>Staphylococcus</taxon>
    </lineage>
</organism>
<proteinExistence type="predicted"/>
<protein>
    <recommendedName>
        <fullName evidence="5">Prophage tail endopeptidase domain-containing protein</fullName>
    </recommendedName>
</protein>
<dbReference type="Pfam" id="PF24650">
    <property type="entry name" value="TT1_Tal"/>
    <property type="match status" value="1"/>
</dbReference>
<dbReference type="OrthoDB" id="2311165at2"/>
<dbReference type="EMBL" id="PPRF01000010">
    <property type="protein sequence ID" value="PNZ29912.1"/>
    <property type="molecule type" value="Genomic_DNA"/>
</dbReference>
<dbReference type="AlphaFoldDB" id="A0A2K3YWD5"/>
<comment type="caution">
    <text evidence="3">The sequence shown here is derived from an EMBL/GenBank/DDBJ whole genome shotgun (WGS) entry which is preliminary data.</text>
</comment>
<feature type="domain" description="Tail spike" evidence="1">
    <location>
        <begin position="100"/>
        <end position="310"/>
    </location>
</feature>
<name>A0A2K3YWD5_9STAP</name>
<keyword evidence="4" id="KW-1185">Reference proteome</keyword>
<evidence type="ECO:0000313" key="4">
    <source>
        <dbReference type="Proteomes" id="UP000242752"/>
    </source>
</evidence>
<evidence type="ECO:0008006" key="5">
    <source>
        <dbReference type="Google" id="ProtNLM"/>
    </source>
</evidence>
<dbReference type="InterPro" id="IPR056060">
    <property type="entry name" value="Tal_TT1_dom"/>
</dbReference>
<evidence type="ECO:0000313" key="3">
    <source>
        <dbReference type="EMBL" id="PNZ29912.1"/>
    </source>
</evidence>
<sequence>MPILIKNRVGKGYPIYTSTVLTHKLSDDGSLTFDILENENTYDLISAVGKMWTVHNVEGADDKRIYVITIIDRQSRGEKQYVSITARQKELDDLMVSRIISNVTGSFTVENYFKIVFDGSGYKFKIPVKVPSSRWENAGDGDSRYEMFMNGLNRYGLEYTYDPSSKTFILEPFVEKTAAYYISNKVNANNLKLEEDASECYTFIRGYGGFDEGEPFTQGSVQIEFAHPLSKVIGKREAPPKIDGRITNVETMKHELEAIINQSLKTSLSLDFIALRKHFPKAIPKIGDLVPVRDDILDIRDSVRIIEIKTVRDAHNKIIKQDVVLGDIRRRDRYTKRVNNAATLASGLGGGSEGVRTIRTVNKRIIAASQAVNDVSNTSASLEFDGLGIHAKSGKYAVSYMQDGIKSSNDGGQKYTTLLTGNGFNMDAMPTATPLQKGLMSTQDKVKLDRLGNESFITNEEREKLAKLNANAKGLVLTGDDGKKYNLSVDTNGQLKAKEV</sequence>
<evidence type="ECO:0000259" key="2">
    <source>
        <dbReference type="Pfam" id="PF24650"/>
    </source>
</evidence>
<feature type="domain" description="Tal N-terminal tail tube TT1" evidence="2">
    <location>
        <begin position="1"/>
        <end position="90"/>
    </location>
</feature>
<reference evidence="3 4" key="1">
    <citation type="submission" date="2017-08" db="EMBL/GenBank/DDBJ databases">
        <title>Draft genome sequences of 64 type strains of genus Staph aureus.</title>
        <authorList>
            <person name="Cole K."/>
            <person name="Golubchik T."/>
            <person name="Russell J."/>
            <person name="Foster D."/>
            <person name="Llewelyn M."/>
            <person name="Wilson D."/>
            <person name="Crook D."/>
            <person name="Paul J."/>
        </authorList>
    </citation>
    <scope>NUCLEOTIDE SEQUENCE [LARGE SCALE GENOMIC DNA]</scope>
    <source>
        <strain evidence="3 4">DSM 21968</strain>
    </source>
</reference>
<accession>A0A2K3YWD5</accession>
<dbReference type="InterPro" id="IPR010572">
    <property type="entry name" value="Tail_dom"/>
</dbReference>
<dbReference type="RefSeq" id="WP_103357197.1">
    <property type="nucleotide sequence ID" value="NZ_PPRF01000010.1"/>
</dbReference>
<dbReference type="Proteomes" id="UP000242752">
    <property type="component" value="Unassembled WGS sequence"/>
</dbReference>
<gene>
    <name evidence="3" type="ORF">CD122_01185</name>
</gene>
<evidence type="ECO:0000259" key="1">
    <source>
        <dbReference type="Pfam" id="PF06605"/>
    </source>
</evidence>